<proteinExistence type="predicted"/>
<dbReference type="Proteomes" id="UP000245626">
    <property type="component" value="Unassembled WGS sequence"/>
</dbReference>
<evidence type="ECO:0000313" key="2">
    <source>
        <dbReference type="Proteomes" id="UP000245626"/>
    </source>
</evidence>
<protein>
    <submittedName>
        <fullName evidence="1">Uncharacterized protein</fullName>
    </submittedName>
</protein>
<dbReference type="EMBL" id="KZ819898">
    <property type="protein sequence ID" value="PWN50783.1"/>
    <property type="molecule type" value="Genomic_DNA"/>
</dbReference>
<name>A0ACD0NY18_9BASI</name>
<gene>
    <name evidence="1" type="ORF">IE53DRAFT_78695</name>
</gene>
<accession>A0ACD0NY18</accession>
<evidence type="ECO:0000313" key="1">
    <source>
        <dbReference type="EMBL" id="PWN50783.1"/>
    </source>
</evidence>
<keyword evidence="2" id="KW-1185">Reference proteome</keyword>
<organism evidence="1 2">
    <name type="scientific">Violaceomyces palustris</name>
    <dbReference type="NCBI Taxonomy" id="1673888"/>
    <lineage>
        <taxon>Eukaryota</taxon>
        <taxon>Fungi</taxon>
        <taxon>Dikarya</taxon>
        <taxon>Basidiomycota</taxon>
        <taxon>Ustilaginomycotina</taxon>
        <taxon>Ustilaginomycetes</taxon>
        <taxon>Violaceomycetales</taxon>
        <taxon>Violaceomycetaceae</taxon>
        <taxon>Violaceomyces</taxon>
    </lineage>
</organism>
<sequence>MEMSEESEGGRGSSFKPFIKSLFSYLTTSSFDRKKSNSQSKDEVEDRNVSLPLPPGLVRSRPNREVFWSCLRNRCAKSLRATRVMAWLDGRKKSDHWWDFLEGGGVIAATGGSTFGSSKDETRGMVTRGKVKSQGKRPGFDVEEEEEVTGNVKEKEEKEEEEEGGSAEALVYLGEIMMECRVRWNWIKLVILRSGLEGAAALKSLHDGKGGEEEVKILGTLEQFGDHVEDEIRDSNELLARLNKLRMDCERKGKVGRRKGRGGGFFRRNPEGSLSEGEEEREEEGEGEGDGEEMNLLKGFDTSMKRIGEGVESLRGILDSIGMLTSVLGDGKEHVGEVEPEAGGEGLGEGEDGKERVKVEEGGGSDDGDSQDEESESLTPALRCSSSSEVSFLCSQ</sequence>
<reference evidence="1 2" key="1">
    <citation type="journal article" date="2018" name="Mol. Biol. Evol.">
        <title>Broad Genomic Sampling Reveals a Smut Pathogenic Ancestry of the Fungal Clade Ustilaginomycotina.</title>
        <authorList>
            <person name="Kijpornyongpan T."/>
            <person name="Mondo S.J."/>
            <person name="Barry K."/>
            <person name="Sandor L."/>
            <person name="Lee J."/>
            <person name="Lipzen A."/>
            <person name="Pangilinan J."/>
            <person name="LaButti K."/>
            <person name="Hainaut M."/>
            <person name="Henrissat B."/>
            <person name="Grigoriev I.V."/>
            <person name="Spatafora J.W."/>
            <person name="Aime M.C."/>
        </authorList>
    </citation>
    <scope>NUCLEOTIDE SEQUENCE [LARGE SCALE GENOMIC DNA]</scope>
    <source>
        <strain evidence="1 2">SA 807</strain>
    </source>
</reference>